<dbReference type="EMBL" id="PVTY01000015">
    <property type="protein sequence ID" value="PRZ13408.1"/>
    <property type="molecule type" value="Genomic_DNA"/>
</dbReference>
<dbReference type="PANTHER" id="PTHR30383">
    <property type="entry name" value="THIOESTERASE 1/PROTEASE 1/LYSOPHOSPHOLIPASE L1"/>
    <property type="match status" value="1"/>
</dbReference>
<dbReference type="InterPro" id="IPR036514">
    <property type="entry name" value="SGNH_hydro_sf"/>
</dbReference>
<proteinExistence type="predicted"/>
<dbReference type="Gene3D" id="3.40.50.1110">
    <property type="entry name" value="SGNH hydrolase"/>
    <property type="match status" value="1"/>
</dbReference>
<keyword evidence="3" id="KW-1185">Reference proteome</keyword>
<dbReference type="AlphaFoldDB" id="A0A2T0YEV2"/>
<feature type="domain" description="SGNH hydrolase-type esterase" evidence="1">
    <location>
        <begin position="52"/>
        <end position="211"/>
    </location>
</feature>
<name>A0A2T0YEV2_9MICC</name>
<dbReference type="RefSeq" id="WP_106123675.1">
    <property type="nucleotide sequence ID" value="NZ_PVTY01000015.1"/>
</dbReference>
<dbReference type="InterPro" id="IPR013830">
    <property type="entry name" value="SGNH_hydro"/>
</dbReference>
<evidence type="ECO:0000313" key="2">
    <source>
        <dbReference type="EMBL" id="PRZ13408.1"/>
    </source>
</evidence>
<evidence type="ECO:0000259" key="1">
    <source>
        <dbReference type="Pfam" id="PF13472"/>
    </source>
</evidence>
<comment type="caution">
    <text evidence="2">The sequence shown here is derived from an EMBL/GenBank/DDBJ whole genome shotgun (WGS) entry which is preliminary data.</text>
</comment>
<dbReference type="Proteomes" id="UP000238217">
    <property type="component" value="Unassembled WGS sequence"/>
</dbReference>
<gene>
    <name evidence="2" type="ORF">BCL67_11511</name>
</gene>
<dbReference type="OrthoDB" id="3239155at2"/>
<evidence type="ECO:0000313" key="3">
    <source>
        <dbReference type="Proteomes" id="UP000238217"/>
    </source>
</evidence>
<accession>A0A2T0YEV2</accession>
<organism evidence="2 3">
    <name type="scientific">Nesterenkonia sandarakina</name>
    <dbReference type="NCBI Taxonomy" id="272918"/>
    <lineage>
        <taxon>Bacteria</taxon>
        <taxon>Bacillati</taxon>
        <taxon>Actinomycetota</taxon>
        <taxon>Actinomycetes</taxon>
        <taxon>Micrococcales</taxon>
        <taxon>Micrococcaceae</taxon>
        <taxon>Nesterenkonia</taxon>
    </lineage>
</organism>
<reference evidence="2 3" key="1">
    <citation type="submission" date="2018-03" db="EMBL/GenBank/DDBJ databases">
        <title>Comparative analysis of microorganisms from saline springs in Andes Mountain Range, Colombia.</title>
        <authorList>
            <person name="Rubin E."/>
        </authorList>
    </citation>
    <scope>NUCLEOTIDE SEQUENCE [LARGE SCALE GENOMIC DNA]</scope>
    <source>
        <strain evidence="2 3">CG 35</strain>
    </source>
</reference>
<dbReference type="InterPro" id="IPR051532">
    <property type="entry name" value="Ester_Hydrolysis_Enzymes"/>
</dbReference>
<dbReference type="Pfam" id="PF13472">
    <property type="entry name" value="Lipase_GDSL_2"/>
    <property type="match status" value="1"/>
</dbReference>
<sequence length="231" mass="24457">MSQQRRPRSSPRAWKRVTLGGAALAAAALLLATLVIVLARPEGAAERDRMAVVGDSNTEMDSPDFAAGQIGDDSWVSTLLAEGYRFAGGWAVAGSTSVQQAEGLAEVENADVLLVMTGTNDLARGVGFEETAPSLETIVAKAPAERVVLLAIPPREQETTPSSAEFNTQLEELAEEQGWEFFDGLEFLRSPDGGFLAGTTNDGVHLTPDAQEQFGETVIDYLADDDASSNG</sequence>
<protein>
    <submittedName>
        <fullName evidence="2">Lysophospholipase L1-like esterase</fullName>
    </submittedName>
</protein>
<dbReference type="PANTHER" id="PTHR30383:SF29">
    <property type="entry name" value="SGNH HYDROLASE-TYPE ESTERASE DOMAIN-CONTAINING PROTEIN"/>
    <property type="match status" value="1"/>
</dbReference>
<dbReference type="SUPFAM" id="SSF52266">
    <property type="entry name" value="SGNH hydrolase"/>
    <property type="match status" value="1"/>
</dbReference>